<reference evidence="2 3" key="1">
    <citation type="submission" date="2018-10" db="EMBL/GenBank/DDBJ databases">
        <title>Comparative analysis of microorganisms from saline springs in Andes Mountain Range, Colombia.</title>
        <authorList>
            <person name="Rubin E."/>
        </authorList>
    </citation>
    <scope>NUCLEOTIDE SEQUENCE [LARGE SCALE GENOMIC DNA]</scope>
    <source>
        <strain evidence="2 3">USBA GBX 843</strain>
    </source>
</reference>
<feature type="region of interest" description="Disordered" evidence="1">
    <location>
        <begin position="1"/>
        <end position="22"/>
    </location>
</feature>
<dbReference type="AlphaFoldDB" id="A0A498CQR4"/>
<evidence type="ECO:0000313" key="3">
    <source>
        <dbReference type="Proteomes" id="UP000274786"/>
    </source>
</evidence>
<dbReference type="OrthoDB" id="7573036at2"/>
<gene>
    <name evidence="2" type="ORF">BCL79_0628</name>
</gene>
<evidence type="ECO:0000313" key="2">
    <source>
        <dbReference type="EMBL" id="RLK56245.1"/>
    </source>
</evidence>
<proteinExistence type="predicted"/>
<accession>A0A498CQR4</accession>
<name>A0A498CQR4_9GAMM</name>
<dbReference type="RefSeq" id="WP_121037218.1">
    <property type="nucleotide sequence ID" value="NZ_RCDC01000004.1"/>
</dbReference>
<dbReference type="EMBL" id="RCDC01000004">
    <property type="protein sequence ID" value="RLK56245.1"/>
    <property type="molecule type" value="Genomic_DNA"/>
</dbReference>
<dbReference type="Pfam" id="PF20901">
    <property type="entry name" value="Sf6_terminase"/>
    <property type="match status" value="1"/>
</dbReference>
<dbReference type="Gene3D" id="1.10.10.60">
    <property type="entry name" value="Homeodomain-like"/>
    <property type="match status" value="1"/>
</dbReference>
<evidence type="ECO:0000256" key="1">
    <source>
        <dbReference type="SAM" id="MobiDB-lite"/>
    </source>
</evidence>
<protein>
    <recommendedName>
        <fullName evidence="4">Terminase small subunit</fullName>
    </recommendedName>
</protein>
<evidence type="ECO:0008006" key="4">
    <source>
        <dbReference type="Google" id="ProtNLM"/>
    </source>
</evidence>
<dbReference type="Proteomes" id="UP000274786">
    <property type="component" value="Unassembled WGS sequence"/>
</dbReference>
<comment type="caution">
    <text evidence="2">The sequence shown here is derived from an EMBL/GenBank/DDBJ whole genome shotgun (WGS) entry which is preliminary data.</text>
</comment>
<sequence length="151" mass="17105">MPSKKPAAAKAKKAAKPVGRPNGYSARLAADICTLIAEHKTLREALKQPGMPSEATAYRWLAERHEFREMYARAREQGDELDAERMREIAFDLEIPPDQKRVMIDVLKWQMARRTPKKWGEKVQLADADGDKLPAPPPFYIMPVAPPARDK</sequence>
<organism evidence="2 3">
    <name type="scientific">Stenotrophomonas rhizophila</name>
    <dbReference type="NCBI Taxonomy" id="216778"/>
    <lineage>
        <taxon>Bacteria</taxon>
        <taxon>Pseudomonadati</taxon>
        <taxon>Pseudomonadota</taxon>
        <taxon>Gammaproteobacteria</taxon>
        <taxon>Lysobacterales</taxon>
        <taxon>Lysobacteraceae</taxon>
        <taxon>Stenotrophomonas</taxon>
    </lineage>
</organism>
<dbReference type="InterPro" id="IPR048683">
    <property type="entry name" value="Sf6_terminase"/>
</dbReference>